<sequence length="163" mass="17555">MLDVFKFDGTHIPSPFSHRAFPAQPSNPPLWSLHPWLLAHLSALHRPLSTAYIAHLSNRTAVQTDARGGSSATVDWDADDDADAEEHDGEDSEAIVGPVPDLTNRWAMLMVGPVVLAGEARAALRAVRARAEVVQAVAALPAGSEVAAMWERLWAGFYRGLGV</sequence>
<feature type="compositionally biased region" description="Acidic residues" evidence="1">
    <location>
        <begin position="76"/>
        <end position="93"/>
    </location>
</feature>
<dbReference type="AlphaFoldDB" id="A0A4P9W1X5"/>
<evidence type="ECO:0000313" key="3">
    <source>
        <dbReference type="Proteomes" id="UP000269721"/>
    </source>
</evidence>
<dbReference type="Proteomes" id="UP000269721">
    <property type="component" value="Unassembled WGS sequence"/>
</dbReference>
<protein>
    <submittedName>
        <fullName evidence="2">Uncharacterized protein</fullName>
    </submittedName>
</protein>
<accession>A0A4P9W1X5</accession>
<evidence type="ECO:0000256" key="1">
    <source>
        <dbReference type="SAM" id="MobiDB-lite"/>
    </source>
</evidence>
<feature type="region of interest" description="Disordered" evidence="1">
    <location>
        <begin position="66"/>
        <end position="96"/>
    </location>
</feature>
<dbReference type="EMBL" id="KZ998396">
    <property type="protein sequence ID" value="RKO86199.1"/>
    <property type="molecule type" value="Genomic_DNA"/>
</dbReference>
<proteinExistence type="predicted"/>
<organism evidence="2 3">
    <name type="scientific">Blyttiomyces helicus</name>
    <dbReference type="NCBI Taxonomy" id="388810"/>
    <lineage>
        <taxon>Eukaryota</taxon>
        <taxon>Fungi</taxon>
        <taxon>Fungi incertae sedis</taxon>
        <taxon>Chytridiomycota</taxon>
        <taxon>Chytridiomycota incertae sedis</taxon>
        <taxon>Chytridiomycetes</taxon>
        <taxon>Chytridiomycetes incertae sedis</taxon>
        <taxon>Blyttiomyces</taxon>
    </lineage>
</organism>
<keyword evidence="3" id="KW-1185">Reference proteome</keyword>
<evidence type="ECO:0000313" key="2">
    <source>
        <dbReference type="EMBL" id="RKO86199.1"/>
    </source>
</evidence>
<gene>
    <name evidence="2" type="ORF">BDK51DRAFT_39059</name>
</gene>
<reference evidence="3" key="1">
    <citation type="journal article" date="2018" name="Nat. Microbiol.">
        <title>Leveraging single-cell genomics to expand the fungal tree of life.</title>
        <authorList>
            <person name="Ahrendt S.R."/>
            <person name="Quandt C.A."/>
            <person name="Ciobanu D."/>
            <person name="Clum A."/>
            <person name="Salamov A."/>
            <person name="Andreopoulos B."/>
            <person name="Cheng J.F."/>
            <person name="Woyke T."/>
            <person name="Pelin A."/>
            <person name="Henrissat B."/>
            <person name="Reynolds N.K."/>
            <person name="Benny G.L."/>
            <person name="Smith M.E."/>
            <person name="James T.Y."/>
            <person name="Grigoriev I.V."/>
        </authorList>
    </citation>
    <scope>NUCLEOTIDE SEQUENCE [LARGE SCALE GENOMIC DNA]</scope>
</reference>
<name>A0A4P9W1X5_9FUNG</name>